<evidence type="ECO:0000313" key="2">
    <source>
        <dbReference type="EMBL" id="MFC5908209.1"/>
    </source>
</evidence>
<protein>
    <submittedName>
        <fullName evidence="2">Rv3654c family TadE-like protein</fullName>
    </submittedName>
</protein>
<name>A0ABW1G3J8_9ACTN</name>
<reference evidence="3" key="1">
    <citation type="journal article" date="2019" name="Int. J. Syst. Evol. Microbiol.">
        <title>The Global Catalogue of Microorganisms (GCM) 10K type strain sequencing project: providing services to taxonomists for standard genome sequencing and annotation.</title>
        <authorList>
            <consortium name="The Broad Institute Genomics Platform"/>
            <consortium name="The Broad Institute Genome Sequencing Center for Infectious Disease"/>
            <person name="Wu L."/>
            <person name="Ma J."/>
        </authorList>
    </citation>
    <scope>NUCLEOTIDE SEQUENCE [LARGE SCALE GENOMIC DNA]</scope>
    <source>
        <strain evidence="3">JCM 4816</strain>
    </source>
</reference>
<feature type="region of interest" description="Disordered" evidence="1">
    <location>
        <begin position="67"/>
        <end position="94"/>
    </location>
</feature>
<gene>
    <name evidence="2" type="ORF">ACFP3V_13425</name>
</gene>
<dbReference type="Proteomes" id="UP001596174">
    <property type="component" value="Unassembled WGS sequence"/>
</dbReference>
<keyword evidence="3" id="KW-1185">Reference proteome</keyword>
<accession>A0ABW1G3J8</accession>
<dbReference type="EMBL" id="JBHSQJ010000051">
    <property type="protein sequence ID" value="MFC5908209.1"/>
    <property type="molecule type" value="Genomic_DNA"/>
</dbReference>
<dbReference type="RefSeq" id="WP_380583211.1">
    <property type="nucleotide sequence ID" value="NZ_JBHSQJ010000051.1"/>
</dbReference>
<feature type="non-terminal residue" evidence="2">
    <location>
        <position position="1"/>
    </location>
</feature>
<evidence type="ECO:0000313" key="3">
    <source>
        <dbReference type="Proteomes" id="UP001596174"/>
    </source>
</evidence>
<sequence length="94" mass="9027">PRAESAADLAALAAGGRLLLAPGVACGEAARVAAAHGARLVSCTVSDDAVQDSVVVAVDAPSLPGFPPAHARARAGPLSAPLTPGDLPSSLAPT</sequence>
<proteinExistence type="predicted"/>
<dbReference type="NCBIfam" id="TIGR03816">
    <property type="entry name" value="tadE_like_DECH"/>
    <property type="match status" value="1"/>
</dbReference>
<evidence type="ECO:0000256" key="1">
    <source>
        <dbReference type="SAM" id="MobiDB-lite"/>
    </source>
</evidence>
<comment type="caution">
    <text evidence="2">The sequence shown here is derived from an EMBL/GenBank/DDBJ whole genome shotgun (WGS) entry which is preliminary data.</text>
</comment>
<dbReference type="InterPro" id="IPR021202">
    <property type="entry name" value="Rv3654c-like"/>
</dbReference>
<organism evidence="2 3">
    <name type="scientific">Streptacidiphilus monticola</name>
    <dbReference type="NCBI Taxonomy" id="2161674"/>
    <lineage>
        <taxon>Bacteria</taxon>
        <taxon>Bacillati</taxon>
        <taxon>Actinomycetota</taxon>
        <taxon>Actinomycetes</taxon>
        <taxon>Kitasatosporales</taxon>
        <taxon>Streptomycetaceae</taxon>
        <taxon>Streptacidiphilus</taxon>
    </lineage>
</organism>